<accession>A0A1W9ZQU8</accession>
<dbReference type="InterPro" id="IPR013766">
    <property type="entry name" value="Thioredoxin_domain"/>
</dbReference>
<dbReference type="CDD" id="cd02947">
    <property type="entry name" value="TRX_family"/>
    <property type="match status" value="1"/>
</dbReference>
<dbReference type="Pfam" id="PF00085">
    <property type="entry name" value="Thioredoxin"/>
    <property type="match status" value="1"/>
</dbReference>
<reference evidence="2 3" key="1">
    <citation type="submission" date="2017-02" db="EMBL/GenBank/DDBJ databases">
        <title>The new phylogeny of genus Mycobacterium.</title>
        <authorList>
            <person name="Tortoli E."/>
            <person name="Trovato A."/>
            <person name="Cirillo D.M."/>
        </authorList>
    </citation>
    <scope>NUCLEOTIDE SEQUENCE [LARGE SCALE GENOMIC DNA]</scope>
    <source>
        <strain evidence="2 3">DSM 45057</strain>
    </source>
</reference>
<dbReference type="RefSeq" id="WP_083114104.1">
    <property type="nucleotide sequence ID" value="NZ_JACKTS010000031.1"/>
</dbReference>
<dbReference type="GO" id="GO:0003824">
    <property type="term" value="F:catalytic activity"/>
    <property type="evidence" value="ECO:0007669"/>
    <property type="project" value="UniProtKB-ARBA"/>
</dbReference>
<dbReference type="InterPro" id="IPR036249">
    <property type="entry name" value="Thioredoxin-like_sf"/>
</dbReference>
<evidence type="ECO:0000313" key="2">
    <source>
        <dbReference type="EMBL" id="ORA19995.1"/>
    </source>
</evidence>
<feature type="domain" description="Thioredoxin" evidence="1">
    <location>
        <begin position="1"/>
        <end position="105"/>
    </location>
</feature>
<comment type="caution">
    <text evidence="2">The sequence shown here is derived from an EMBL/GenBank/DDBJ whole genome shotgun (WGS) entry which is preliminary data.</text>
</comment>
<evidence type="ECO:0000313" key="3">
    <source>
        <dbReference type="Proteomes" id="UP000192284"/>
    </source>
</evidence>
<dbReference type="GO" id="GO:0045454">
    <property type="term" value="P:cell redox homeostasis"/>
    <property type="evidence" value="ECO:0007669"/>
    <property type="project" value="TreeGrafter"/>
</dbReference>
<dbReference type="Gene3D" id="3.40.30.10">
    <property type="entry name" value="Glutaredoxin"/>
    <property type="match status" value="1"/>
</dbReference>
<dbReference type="OrthoDB" id="9790390at2"/>
<proteinExistence type="predicted"/>
<dbReference type="PANTHER" id="PTHR43601:SF3">
    <property type="entry name" value="THIOREDOXIN, MITOCHONDRIAL"/>
    <property type="match status" value="1"/>
</dbReference>
<dbReference type="SUPFAM" id="SSF52833">
    <property type="entry name" value="Thioredoxin-like"/>
    <property type="match status" value="1"/>
</dbReference>
<sequence length="120" mass="13203">MGTRDLTAAVFRHTIDANENVLVYFWAPLCGPCDVFTPTYEGSSDKHFDVVHGKVNYETETDLVELAGVKLLPTLMAFKRGKLVFKQAGIANPSVMGDLVRQLRAYEFGVDPAAAQRGLL</sequence>
<dbReference type="AlphaFoldDB" id="A0A1W9ZQU8"/>
<keyword evidence="3" id="KW-1185">Reference proteome</keyword>
<dbReference type="EMBL" id="MVHE01000025">
    <property type="protein sequence ID" value="ORA19995.1"/>
    <property type="molecule type" value="Genomic_DNA"/>
</dbReference>
<name>A0A1W9ZQU8_MYCAN</name>
<gene>
    <name evidence="2" type="ORF">BST12_16075</name>
</gene>
<dbReference type="PANTHER" id="PTHR43601">
    <property type="entry name" value="THIOREDOXIN, MITOCHONDRIAL"/>
    <property type="match status" value="1"/>
</dbReference>
<evidence type="ECO:0000259" key="1">
    <source>
        <dbReference type="PROSITE" id="PS51352"/>
    </source>
</evidence>
<dbReference type="Proteomes" id="UP000192284">
    <property type="component" value="Unassembled WGS sequence"/>
</dbReference>
<dbReference type="PROSITE" id="PS51352">
    <property type="entry name" value="THIOREDOXIN_2"/>
    <property type="match status" value="1"/>
</dbReference>
<organism evidence="2 3">
    <name type="scientific">Mycobacterium angelicum</name>
    <dbReference type="NCBI Taxonomy" id="470074"/>
    <lineage>
        <taxon>Bacteria</taxon>
        <taxon>Bacillati</taxon>
        <taxon>Actinomycetota</taxon>
        <taxon>Actinomycetes</taxon>
        <taxon>Mycobacteriales</taxon>
        <taxon>Mycobacteriaceae</taxon>
        <taxon>Mycobacterium</taxon>
    </lineage>
</organism>
<protein>
    <submittedName>
        <fullName evidence="2">Thiol reductase thioredoxin</fullName>
    </submittedName>
</protein>